<keyword evidence="2" id="KW-0539">Nucleus</keyword>
<dbReference type="OrthoDB" id="10265068at2759"/>
<dbReference type="GO" id="GO:0003677">
    <property type="term" value="F:DNA binding"/>
    <property type="evidence" value="ECO:0007669"/>
    <property type="project" value="InterPro"/>
</dbReference>
<proteinExistence type="predicted"/>
<protein>
    <submittedName>
        <fullName evidence="4">Putative metalloendopeptidase</fullName>
    </submittedName>
</protein>
<dbReference type="KEGG" id="ota:OT_ostta09g00180"/>
<evidence type="ECO:0000256" key="1">
    <source>
        <dbReference type="ARBA" id="ARBA00004123"/>
    </source>
</evidence>
<dbReference type="Gene3D" id="1.10.340.30">
    <property type="entry name" value="Hypothetical protein, domain 2"/>
    <property type="match status" value="1"/>
</dbReference>
<dbReference type="AlphaFoldDB" id="A0A1Y5IL12"/>
<dbReference type="GO" id="GO:0005634">
    <property type="term" value="C:nucleus"/>
    <property type="evidence" value="ECO:0007669"/>
    <property type="project" value="UniProtKB-SubCell"/>
</dbReference>
<organism evidence="4">
    <name type="scientific">Ostreococcus tauri</name>
    <name type="common">Marine green alga</name>
    <dbReference type="NCBI Taxonomy" id="70448"/>
    <lineage>
        <taxon>Eukaryota</taxon>
        <taxon>Viridiplantae</taxon>
        <taxon>Chlorophyta</taxon>
        <taxon>Mamiellophyceae</taxon>
        <taxon>Mamiellales</taxon>
        <taxon>Bathycoccaceae</taxon>
        <taxon>Ostreococcus</taxon>
    </lineage>
</organism>
<evidence type="ECO:0000256" key="3">
    <source>
        <dbReference type="SAM" id="MobiDB-lite"/>
    </source>
</evidence>
<dbReference type="Proteomes" id="UP000195557">
    <property type="component" value="Unassembled WGS sequence"/>
</dbReference>
<dbReference type="PANTHER" id="PTHR15074">
    <property type="entry name" value="METHYL-CPG-BINDING PROTEIN"/>
    <property type="match status" value="1"/>
</dbReference>
<feature type="region of interest" description="Disordered" evidence="3">
    <location>
        <begin position="1"/>
        <end position="82"/>
    </location>
</feature>
<feature type="region of interest" description="Disordered" evidence="3">
    <location>
        <begin position="285"/>
        <end position="305"/>
    </location>
</feature>
<dbReference type="eggNOG" id="KOG4161">
    <property type="taxonomic scope" value="Eukaryota"/>
</dbReference>
<dbReference type="SUPFAM" id="SSF48150">
    <property type="entry name" value="DNA-glycosylase"/>
    <property type="match status" value="1"/>
</dbReference>
<dbReference type="InterPro" id="IPR011257">
    <property type="entry name" value="DNA_glycosylase"/>
</dbReference>
<sequence length="305" mass="34327">MKRLGVLQISKDMFGDANNRRSNANSRKRKTLQEPTRRSSRVVGIKPEHDGSAIDAMDDGDEPGENSRRQPKLARDEDEETDAFAASREWLAGARERLLETRAASGKTNESAWRADAVRRWGEDVPSHVDDWETWVKSRLGKPPPPSELQLLQEYYAHDAWMLLIACALMSRVASGPLKHEVISNFFEKFPTPTAALHADAEEVFEVIKRLGLFPGRHRTIVEVSTAILTNTGAFEVGLEPEKKIYGIGEFGIDSFEIFARGDINRKPKDCNLAAFCSWQRRHGGAKEEIEEKPTVVSVKKERSD</sequence>
<dbReference type="GO" id="GO:0003824">
    <property type="term" value="F:catalytic activity"/>
    <property type="evidence" value="ECO:0007669"/>
    <property type="project" value="InterPro"/>
</dbReference>
<evidence type="ECO:0000313" key="4">
    <source>
        <dbReference type="EMBL" id="OUS47645.1"/>
    </source>
</evidence>
<reference evidence="4" key="1">
    <citation type="submission" date="2017-04" db="EMBL/GenBank/DDBJ databases">
        <title>Population genomics of picophytoplankton unveils novel chromosome hypervariability.</title>
        <authorList>
            <consortium name="DOE Joint Genome Institute"/>
            <person name="Blanc-Mathieu R."/>
            <person name="Krasovec M."/>
            <person name="Hebrard M."/>
            <person name="Yau S."/>
            <person name="Desgranges E."/>
            <person name="Martin J."/>
            <person name="Schackwitz W."/>
            <person name="Kuo A."/>
            <person name="Salin G."/>
            <person name="Donnadieu C."/>
            <person name="Desdevises Y."/>
            <person name="Sanchez-Ferandin S."/>
            <person name="Moreau H."/>
            <person name="Rivals E."/>
            <person name="Grigoriev I.V."/>
            <person name="Grimsley N."/>
            <person name="Eyre-Walker A."/>
            <person name="Piganeau G."/>
        </authorList>
    </citation>
    <scope>NUCLEOTIDE SEQUENCE [LARGE SCALE GENOMIC DNA]</scope>
    <source>
        <strain evidence="4">RCC 1115</strain>
    </source>
</reference>
<comment type="subcellular location">
    <subcellularLocation>
        <location evidence="1">Nucleus</location>
    </subcellularLocation>
</comment>
<name>A0A1Y5IL12_OSTTA</name>
<dbReference type="EMBL" id="KZ155777">
    <property type="protein sequence ID" value="OUS47645.1"/>
    <property type="molecule type" value="Genomic_DNA"/>
</dbReference>
<dbReference type="PANTHER" id="PTHR15074:SF0">
    <property type="entry name" value="METHYL-CPG-BINDING DOMAIN PROTEIN 4-LIKE PROTEIN"/>
    <property type="match status" value="1"/>
</dbReference>
<dbReference type="OMA" id="YYAHDAW"/>
<evidence type="ECO:0000256" key="2">
    <source>
        <dbReference type="ARBA" id="ARBA00023242"/>
    </source>
</evidence>
<dbReference type="GO" id="GO:0006281">
    <property type="term" value="P:DNA repair"/>
    <property type="evidence" value="ECO:0007669"/>
    <property type="project" value="InterPro"/>
</dbReference>
<accession>A0A1Y5IL12</accession>
<dbReference type="InterPro" id="IPR045138">
    <property type="entry name" value="MeCP2/MBD4"/>
</dbReference>
<gene>
    <name evidence="4" type="ORF">BE221DRAFT_70823</name>
</gene>
<dbReference type="RefSeq" id="XP_003081003.2">
    <property type="nucleotide sequence ID" value="XM_003080955.2"/>
</dbReference>